<dbReference type="Pfam" id="PF07804">
    <property type="entry name" value="HipA_C"/>
    <property type="match status" value="1"/>
</dbReference>
<dbReference type="PANTHER" id="PTHR37419">
    <property type="entry name" value="SERINE/THREONINE-PROTEIN KINASE TOXIN HIPA"/>
    <property type="match status" value="1"/>
</dbReference>
<dbReference type="GO" id="GO:0005829">
    <property type="term" value="C:cytosol"/>
    <property type="evidence" value="ECO:0007669"/>
    <property type="project" value="TreeGrafter"/>
</dbReference>
<evidence type="ECO:0000313" key="6">
    <source>
        <dbReference type="Proteomes" id="UP000636453"/>
    </source>
</evidence>
<comment type="similarity">
    <text evidence="1">Belongs to the HipA Ser/Thr kinase family.</text>
</comment>
<reference evidence="5" key="2">
    <citation type="submission" date="2020-09" db="EMBL/GenBank/DDBJ databases">
        <authorList>
            <person name="Sun Q."/>
            <person name="Kim S."/>
        </authorList>
    </citation>
    <scope>NUCLEOTIDE SEQUENCE</scope>
    <source>
        <strain evidence="5">KCTC 32020</strain>
    </source>
</reference>
<dbReference type="InterPro" id="IPR012893">
    <property type="entry name" value="HipA-like_C"/>
</dbReference>
<proteinExistence type="inferred from homology"/>
<gene>
    <name evidence="5" type="ORF">GCM10007167_27640</name>
</gene>
<dbReference type="Proteomes" id="UP000636453">
    <property type="component" value="Unassembled WGS sequence"/>
</dbReference>
<name>A0A918ZB89_9GAMM</name>
<dbReference type="AlphaFoldDB" id="A0A918ZB89"/>
<dbReference type="InterPro" id="IPR052028">
    <property type="entry name" value="HipA_Ser/Thr_kinase"/>
</dbReference>
<feature type="domain" description="HipA-like C-terminal" evidence="4">
    <location>
        <begin position="223"/>
        <end position="396"/>
    </location>
</feature>
<evidence type="ECO:0000256" key="3">
    <source>
        <dbReference type="ARBA" id="ARBA00022777"/>
    </source>
</evidence>
<keyword evidence="6" id="KW-1185">Reference proteome</keyword>
<keyword evidence="3" id="KW-0418">Kinase</keyword>
<evidence type="ECO:0000259" key="4">
    <source>
        <dbReference type="Pfam" id="PF07804"/>
    </source>
</evidence>
<sequence>MHDPGMPRTRPPDLERLFRARGTLTAAELGAALGVSQPTVSRLLAAAGPRVVRLGRARATRYAWAREIGRAGQRWPLYRIDPEGRPARLGELRALEGGLFHFEPDRPLPAFLDGEFAHGLFPGLPWFVDDQRPQGFLGRAFARRVAAEIGAPADLQLWQADDVVLALLLHGEDGAGDLVLGEASLERAMQQVLAPREVLRPDERVRAYPQRAEAVLRGEVIGSSAGGEQPKFVALRLRDERPTPVIVKFSERTTNPAGRRWADLLVCEHIAGQSLRAHGLHAAESELLDADGRVFLESVRFDRTPPLGRRGFVSLAALDAAHYGHGSTAWWRLAPQLHRDGWLSATDAHELALRGWFGALIADTDMHLGNVGLVLADARPLALAPSYDMSPMLLRPAGSGEVVEREYAVVPPMPEHLPTWQTAARLAQDFWTRVAGEPRVSAAVRAFATRARDALVEAIARFG</sequence>
<protein>
    <submittedName>
        <fullName evidence="5">Transcriptional regulator</fullName>
    </submittedName>
</protein>
<evidence type="ECO:0000313" key="5">
    <source>
        <dbReference type="EMBL" id="GHE44385.1"/>
    </source>
</evidence>
<dbReference type="NCBIfam" id="NF007297">
    <property type="entry name" value="PRK09775.1"/>
    <property type="match status" value="1"/>
</dbReference>
<evidence type="ECO:0000256" key="1">
    <source>
        <dbReference type="ARBA" id="ARBA00010164"/>
    </source>
</evidence>
<organism evidence="5 6">
    <name type="scientific">Vulcaniibacterium thermophilum</name>
    <dbReference type="NCBI Taxonomy" id="1169913"/>
    <lineage>
        <taxon>Bacteria</taxon>
        <taxon>Pseudomonadati</taxon>
        <taxon>Pseudomonadota</taxon>
        <taxon>Gammaproteobacteria</taxon>
        <taxon>Lysobacterales</taxon>
        <taxon>Lysobacteraceae</taxon>
        <taxon>Vulcaniibacterium</taxon>
    </lineage>
</organism>
<dbReference type="EMBL" id="BNCF01000023">
    <property type="protein sequence ID" value="GHE44385.1"/>
    <property type="molecule type" value="Genomic_DNA"/>
</dbReference>
<comment type="caution">
    <text evidence="5">The sequence shown here is derived from an EMBL/GenBank/DDBJ whole genome shotgun (WGS) entry which is preliminary data.</text>
</comment>
<reference evidence="5" key="1">
    <citation type="journal article" date="2014" name="Int. J. Syst. Evol. Microbiol.">
        <title>Complete genome sequence of Corynebacterium casei LMG S-19264T (=DSM 44701T), isolated from a smear-ripened cheese.</title>
        <authorList>
            <consortium name="US DOE Joint Genome Institute (JGI-PGF)"/>
            <person name="Walter F."/>
            <person name="Albersmeier A."/>
            <person name="Kalinowski J."/>
            <person name="Ruckert C."/>
        </authorList>
    </citation>
    <scope>NUCLEOTIDE SEQUENCE</scope>
    <source>
        <strain evidence="5">KCTC 32020</strain>
    </source>
</reference>
<accession>A0A918ZB89</accession>
<dbReference type="GO" id="GO:0004674">
    <property type="term" value="F:protein serine/threonine kinase activity"/>
    <property type="evidence" value="ECO:0007669"/>
    <property type="project" value="TreeGrafter"/>
</dbReference>
<evidence type="ECO:0000256" key="2">
    <source>
        <dbReference type="ARBA" id="ARBA00022679"/>
    </source>
</evidence>
<dbReference type="PANTHER" id="PTHR37419:SF8">
    <property type="entry name" value="TOXIN YJJJ"/>
    <property type="match status" value="1"/>
</dbReference>
<keyword evidence="2" id="KW-0808">Transferase</keyword>